<dbReference type="GO" id="GO:0004067">
    <property type="term" value="F:asparaginase activity"/>
    <property type="evidence" value="ECO:0007669"/>
    <property type="project" value="UniProtKB-EC"/>
</dbReference>
<dbReference type="InterPro" id="IPR040919">
    <property type="entry name" value="Asparaginase_C"/>
</dbReference>
<dbReference type="PRINTS" id="PR00139">
    <property type="entry name" value="ASNGLNASE"/>
</dbReference>
<evidence type="ECO:0000256" key="2">
    <source>
        <dbReference type="ARBA" id="ARBA00012920"/>
    </source>
</evidence>
<evidence type="ECO:0000256" key="4">
    <source>
        <dbReference type="PROSITE-ProRule" id="PRU10099"/>
    </source>
</evidence>
<dbReference type="CDD" id="cd08963">
    <property type="entry name" value="L-asparaginase_I"/>
    <property type="match status" value="1"/>
</dbReference>
<dbReference type="PIRSF" id="PIRSF001220">
    <property type="entry name" value="L-ASNase_gatD"/>
    <property type="match status" value="1"/>
</dbReference>
<comment type="similarity">
    <text evidence="1">Belongs to the asparaginase 1 family.</text>
</comment>
<feature type="active site" evidence="4">
    <location>
        <position position="12"/>
    </location>
</feature>
<evidence type="ECO:0000313" key="9">
    <source>
        <dbReference type="Proteomes" id="UP001549366"/>
    </source>
</evidence>
<dbReference type="InterPro" id="IPR020827">
    <property type="entry name" value="Asparaginase/glutaminase_AS1"/>
</dbReference>
<dbReference type="SMART" id="SM00870">
    <property type="entry name" value="Asparaginase"/>
    <property type="match status" value="1"/>
</dbReference>
<proteinExistence type="inferred from homology"/>
<dbReference type="Pfam" id="PF17763">
    <property type="entry name" value="Asparaginase_C"/>
    <property type="match status" value="1"/>
</dbReference>
<dbReference type="EC" id="3.5.1.1" evidence="2"/>
<name>A0ABV2SME7_9GAMM</name>
<dbReference type="SUPFAM" id="SSF53774">
    <property type="entry name" value="Glutaminase/Asparaginase"/>
    <property type="match status" value="1"/>
</dbReference>
<dbReference type="PANTHER" id="PTHR11707">
    <property type="entry name" value="L-ASPARAGINASE"/>
    <property type="match status" value="1"/>
</dbReference>
<feature type="domain" description="Asparaginase/glutaminase C-terminal" evidence="7">
    <location>
        <begin position="210"/>
        <end position="324"/>
    </location>
</feature>
<dbReference type="InterPro" id="IPR041725">
    <property type="entry name" value="L-asparaginase_I"/>
</dbReference>
<protein>
    <recommendedName>
        <fullName evidence="2">asparaginase</fullName>
        <ecNumber evidence="2">3.5.1.1</ecNumber>
    </recommendedName>
</protein>
<reference evidence="8 9" key="1">
    <citation type="submission" date="2024-06" db="EMBL/GenBank/DDBJ databases">
        <title>Genomic Encyclopedia of Type Strains, Phase V (KMG-V): Genome sequencing to study the core and pangenomes of soil and plant-associated prokaryotes.</title>
        <authorList>
            <person name="Whitman W."/>
        </authorList>
    </citation>
    <scope>NUCLEOTIDE SEQUENCE [LARGE SCALE GENOMIC DNA]</scope>
    <source>
        <strain evidence="8 9">NE40</strain>
    </source>
</reference>
<evidence type="ECO:0000259" key="6">
    <source>
        <dbReference type="Pfam" id="PF00710"/>
    </source>
</evidence>
<evidence type="ECO:0000256" key="1">
    <source>
        <dbReference type="ARBA" id="ARBA00010518"/>
    </source>
</evidence>
<dbReference type="InterPro" id="IPR006033">
    <property type="entry name" value="AsnA_fam"/>
</dbReference>
<gene>
    <name evidence="8" type="ORF">V5J35_004128</name>
</gene>
<organism evidence="8 9">
    <name type="scientific">Endozoicomonas lisbonensis</name>
    <dbReference type="NCBI Taxonomy" id="3120522"/>
    <lineage>
        <taxon>Bacteria</taxon>
        <taxon>Pseudomonadati</taxon>
        <taxon>Pseudomonadota</taxon>
        <taxon>Gammaproteobacteria</taxon>
        <taxon>Oceanospirillales</taxon>
        <taxon>Endozoicomonadaceae</taxon>
        <taxon>Endozoicomonas</taxon>
    </lineage>
</organism>
<dbReference type="PIRSF" id="PIRSF500176">
    <property type="entry name" value="L_ASNase"/>
    <property type="match status" value="1"/>
</dbReference>
<evidence type="ECO:0000313" key="8">
    <source>
        <dbReference type="EMBL" id="MET4758936.1"/>
    </source>
</evidence>
<dbReference type="PROSITE" id="PS00917">
    <property type="entry name" value="ASN_GLN_ASE_2"/>
    <property type="match status" value="1"/>
</dbReference>
<dbReference type="InterPro" id="IPR006034">
    <property type="entry name" value="Asparaginase/glutaminase-like"/>
</dbReference>
<dbReference type="Gene3D" id="3.40.50.40">
    <property type="match status" value="1"/>
</dbReference>
<sequence>MKKIYVAYTGGTIGMKPTDSGYAPAENLMGLLEEKLPANVRTSLPDFDLGEYEQLIDSSNIRPDNWKQIANDIASKYDEYDGFVVLHGTDTMAYSCSMMSFMLRNLSKPVIFTGSQIPLCEARTDGLENLVGALSLAADERIKEVCLYFNGRLMRGNRCRKQNAYLFDAFDTPNYPWLGRADINIDLDEFLLHKPEGEPKFLLDCDSETHVGILQLFPGINAEWIESILQQPMKAFIMRTYGTGNGPDGDQAFLDTLKKATDAGKLIVNLTQCHRGTVHQGSYAAGSALANAGVVGGLDTTTEAMFCKLHHLFSNGLTVEQVKEQLGQSLAGEVTLP</sequence>
<dbReference type="InterPro" id="IPR036152">
    <property type="entry name" value="Asp/glu_Ase-like_sf"/>
</dbReference>
<accession>A0ABV2SME7</accession>
<dbReference type="PROSITE" id="PS00144">
    <property type="entry name" value="ASN_GLN_ASE_1"/>
    <property type="match status" value="1"/>
</dbReference>
<feature type="domain" description="L-asparaginase N-terminal" evidence="6">
    <location>
        <begin position="3"/>
        <end position="185"/>
    </location>
</feature>
<evidence type="ECO:0000259" key="7">
    <source>
        <dbReference type="Pfam" id="PF17763"/>
    </source>
</evidence>
<dbReference type="SFLD" id="SFLDS00057">
    <property type="entry name" value="Glutaminase/Asparaginase"/>
    <property type="match status" value="1"/>
</dbReference>
<dbReference type="PROSITE" id="PS51732">
    <property type="entry name" value="ASN_GLN_ASE_3"/>
    <property type="match status" value="1"/>
</dbReference>
<keyword evidence="9" id="KW-1185">Reference proteome</keyword>
<dbReference type="InterPro" id="IPR027474">
    <property type="entry name" value="L-asparaginase_N"/>
</dbReference>
<feature type="active site" evidence="5">
    <location>
        <position position="89"/>
    </location>
</feature>
<dbReference type="NCBIfam" id="NF006998">
    <property type="entry name" value="PRK09461.1"/>
    <property type="match status" value="1"/>
</dbReference>
<keyword evidence="3 8" id="KW-0378">Hydrolase</keyword>
<dbReference type="InterPro" id="IPR027475">
    <property type="entry name" value="Asparaginase/glutaminase_AS2"/>
</dbReference>
<comment type="caution">
    <text evidence="8">The sequence shown here is derived from an EMBL/GenBank/DDBJ whole genome shotgun (WGS) entry which is preliminary data.</text>
</comment>
<dbReference type="EMBL" id="JBEWTB010000002">
    <property type="protein sequence ID" value="MET4758936.1"/>
    <property type="molecule type" value="Genomic_DNA"/>
</dbReference>
<dbReference type="NCBIfam" id="TIGR00519">
    <property type="entry name" value="asnASE_I"/>
    <property type="match status" value="1"/>
</dbReference>
<dbReference type="InterPro" id="IPR037152">
    <property type="entry name" value="L-asparaginase_N_sf"/>
</dbReference>
<evidence type="ECO:0000256" key="3">
    <source>
        <dbReference type="ARBA" id="ARBA00022801"/>
    </source>
</evidence>
<dbReference type="Proteomes" id="UP001549366">
    <property type="component" value="Unassembled WGS sequence"/>
</dbReference>
<dbReference type="PANTHER" id="PTHR11707:SF28">
    <property type="entry name" value="60 KDA LYSOPHOSPHOLIPASE"/>
    <property type="match status" value="1"/>
</dbReference>
<evidence type="ECO:0000256" key="5">
    <source>
        <dbReference type="PROSITE-ProRule" id="PRU10100"/>
    </source>
</evidence>
<dbReference type="InterPro" id="IPR027473">
    <property type="entry name" value="L-asparaginase_C"/>
</dbReference>
<dbReference type="Pfam" id="PF00710">
    <property type="entry name" value="Asparaginase"/>
    <property type="match status" value="1"/>
</dbReference>
<dbReference type="Gene3D" id="3.40.50.1170">
    <property type="entry name" value="L-asparaginase, N-terminal domain"/>
    <property type="match status" value="1"/>
</dbReference>
<dbReference type="RefSeq" id="WP_354008975.1">
    <property type="nucleotide sequence ID" value="NZ_JBEWTA010000001.1"/>
</dbReference>